<reference evidence="3" key="1">
    <citation type="journal article" date="2017" name="Nat. Ecol. Evol.">
        <title>Genome expansion and lineage-specific genetic innovations in the forest pathogenic fungi Armillaria.</title>
        <authorList>
            <person name="Sipos G."/>
            <person name="Prasanna A.N."/>
            <person name="Walter M.C."/>
            <person name="O'Connor E."/>
            <person name="Balint B."/>
            <person name="Krizsan K."/>
            <person name="Kiss B."/>
            <person name="Hess J."/>
            <person name="Varga T."/>
            <person name="Slot J."/>
            <person name="Riley R."/>
            <person name="Boka B."/>
            <person name="Rigling D."/>
            <person name="Barry K."/>
            <person name="Lee J."/>
            <person name="Mihaltcheva S."/>
            <person name="LaButti K."/>
            <person name="Lipzen A."/>
            <person name="Waldron R."/>
            <person name="Moloney N.M."/>
            <person name="Sperisen C."/>
            <person name="Kredics L."/>
            <person name="Vagvoelgyi C."/>
            <person name="Patrignani A."/>
            <person name="Fitzpatrick D."/>
            <person name="Nagy I."/>
            <person name="Doyle S."/>
            <person name="Anderson J.B."/>
            <person name="Grigoriev I.V."/>
            <person name="Gueldener U."/>
            <person name="Muensterkoetter M."/>
            <person name="Nagy L.G."/>
        </authorList>
    </citation>
    <scope>NUCLEOTIDE SEQUENCE [LARGE SCALE GENOMIC DNA]</scope>
    <source>
        <strain evidence="3">28-4</strain>
    </source>
</reference>
<protein>
    <submittedName>
        <fullName evidence="2">Uncharacterized protein</fullName>
    </submittedName>
</protein>
<dbReference type="AlphaFoldDB" id="A0A2H3BZZ4"/>
<organism evidence="2 3">
    <name type="scientific">Armillaria solidipes</name>
    <dbReference type="NCBI Taxonomy" id="1076256"/>
    <lineage>
        <taxon>Eukaryota</taxon>
        <taxon>Fungi</taxon>
        <taxon>Dikarya</taxon>
        <taxon>Basidiomycota</taxon>
        <taxon>Agaricomycotina</taxon>
        <taxon>Agaricomycetes</taxon>
        <taxon>Agaricomycetidae</taxon>
        <taxon>Agaricales</taxon>
        <taxon>Marasmiineae</taxon>
        <taxon>Physalacriaceae</taxon>
        <taxon>Armillaria</taxon>
    </lineage>
</organism>
<evidence type="ECO:0000313" key="2">
    <source>
        <dbReference type="EMBL" id="PBK69473.1"/>
    </source>
</evidence>
<evidence type="ECO:0000256" key="1">
    <source>
        <dbReference type="SAM" id="MobiDB-lite"/>
    </source>
</evidence>
<proteinExistence type="predicted"/>
<dbReference type="Proteomes" id="UP000218334">
    <property type="component" value="Unassembled WGS sequence"/>
</dbReference>
<keyword evidence="3" id="KW-1185">Reference proteome</keyword>
<gene>
    <name evidence="2" type="ORF">ARMSODRAFT_164852</name>
</gene>
<sequence length="163" mass="17955">MSGLSKTLDSTTGDASPPSAWVPKQASGLRRRKSRAAGLACRELTLLSSTFRHQPISTWTVGMEMTTFDYKELGPVARVWENVPALQDTGGFHEYLRYSKSVLSLLQNLRVNRAQRAVLSTSLPFSDLSTPAPASVHSLGSISVRQFRYMSPNSEFHLLSKVA</sequence>
<feature type="compositionally biased region" description="Polar residues" evidence="1">
    <location>
        <begin position="1"/>
        <end position="14"/>
    </location>
</feature>
<name>A0A2H3BZZ4_9AGAR</name>
<dbReference type="EMBL" id="KZ293429">
    <property type="protein sequence ID" value="PBK69473.1"/>
    <property type="molecule type" value="Genomic_DNA"/>
</dbReference>
<evidence type="ECO:0000313" key="3">
    <source>
        <dbReference type="Proteomes" id="UP000218334"/>
    </source>
</evidence>
<accession>A0A2H3BZZ4</accession>
<feature type="region of interest" description="Disordered" evidence="1">
    <location>
        <begin position="1"/>
        <end position="27"/>
    </location>
</feature>